<dbReference type="Gene3D" id="1.10.260.40">
    <property type="entry name" value="lambda repressor-like DNA-binding domains"/>
    <property type="match status" value="1"/>
</dbReference>
<dbReference type="PANTHER" id="PTHR30146:SF109">
    <property type="entry name" value="HTH-TYPE TRANSCRIPTIONAL REGULATOR GALS"/>
    <property type="match status" value="1"/>
</dbReference>
<dbReference type="CDD" id="cd01392">
    <property type="entry name" value="HTH_LacI"/>
    <property type="match status" value="1"/>
</dbReference>
<dbReference type="Pfam" id="PF00532">
    <property type="entry name" value="Peripla_BP_1"/>
    <property type="match status" value="1"/>
</dbReference>
<protein>
    <submittedName>
        <fullName evidence="5">LacI family transcriptional regulator</fullName>
    </submittedName>
</protein>
<dbReference type="GO" id="GO:0003700">
    <property type="term" value="F:DNA-binding transcription factor activity"/>
    <property type="evidence" value="ECO:0007669"/>
    <property type="project" value="TreeGrafter"/>
</dbReference>
<dbReference type="PROSITE" id="PS50932">
    <property type="entry name" value="HTH_LACI_2"/>
    <property type="match status" value="1"/>
</dbReference>
<dbReference type="EMBL" id="QRYQ01000003">
    <property type="protein sequence ID" value="RGU93333.1"/>
    <property type="molecule type" value="Genomic_DNA"/>
</dbReference>
<dbReference type="Proteomes" id="UP000265489">
    <property type="component" value="Unassembled WGS sequence"/>
</dbReference>
<evidence type="ECO:0000256" key="3">
    <source>
        <dbReference type="ARBA" id="ARBA00023163"/>
    </source>
</evidence>
<dbReference type="GO" id="GO:0000976">
    <property type="term" value="F:transcription cis-regulatory region binding"/>
    <property type="evidence" value="ECO:0007669"/>
    <property type="project" value="TreeGrafter"/>
</dbReference>
<dbReference type="InterPro" id="IPR028082">
    <property type="entry name" value="Peripla_BP_I"/>
</dbReference>
<dbReference type="GeneID" id="66579110"/>
<dbReference type="AlphaFoldDB" id="A0A395WC47"/>
<keyword evidence="2" id="KW-0238">DNA-binding</keyword>
<evidence type="ECO:0000256" key="1">
    <source>
        <dbReference type="ARBA" id="ARBA00023015"/>
    </source>
</evidence>
<feature type="domain" description="HTH lacI-type" evidence="4">
    <location>
        <begin position="1"/>
        <end position="55"/>
    </location>
</feature>
<evidence type="ECO:0000313" key="6">
    <source>
        <dbReference type="Proteomes" id="UP000265489"/>
    </source>
</evidence>
<evidence type="ECO:0000259" key="4">
    <source>
        <dbReference type="PROSITE" id="PS50932"/>
    </source>
</evidence>
<dbReference type="RefSeq" id="WP_118324720.1">
    <property type="nucleotide sequence ID" value="NZ_CATXNH010000009.1"/>
</dbReference>
<organism evidence="5 6">
    <name type="scientific">Holdemanella biformis</name>
    <dbReference type="NCBI Taxonomy" id="1735"/>
    <lineage>
        <taxon>Bacteria</taxon>
        <taxon>Bacillati</taxon>
        <taxon>Bacillota</taxon>
        <taxon>Erysipelotrichia</taxon>
        <taxon>Erysipelotrichales</taxon>
        <taxon>Erysipelotrichaceae</taxon>
        <taxon>Holdemanella</taxon>
    </lineage>
</organism>
<proteinExistence type="predicted"/>
<dbReference type="PRINTS" id="PR00036">
    <property type="entry name" value="HTHLACI"/>
</dbReference>
<name>A0A395WC47_9FIRM</name>
<evidence type="ECO:0000313" key="5">
    <source>
        <dbReference type="EMBL" id="RGU93333.1"/>
    </source>
</evidence>
<dbReference type="SUPFAM" id="SSF53822">
    <property type="entry name" value="Periplasmic binding protein-like I"/>
    <property type="match status" value="1"/>
</dbReference>
<accession>A0A395WC47</accession>
<keyword evidence="3" id="KW-0804">Transcription</keyword>
<gene>
    <name evidence="5" type="ORF">DWW32_03150</name>
</gene>
<dbReference type="PANTHER" id="PTHR30146">
    <property type="entry name" value="LACI-RELATED TRANSCRIPTIONAL REPRESSOR"/>
    <property type="match status" value="1"/>
</dbReference>
<sequence length="331" mass="37117">MNIYDIAKLSGVSIATVSRVINNSPKVSEKTKKKVWDIMNEYDYTPNVFARGLGLNSVKTVGLVCPDVSERYMANAIAYLEKNLRKYGYDSILMCSGFDYEGKVEAVKILLDRRIDAMILVGSHYAGDCGQNDIQYLQDAAQKVPVVLMNGYIRVPGVYCVLTDNYKAVYDTVCNLIEAGRKKIVFLYDANSYSTTKKLEGYQDALIDNGLKVQEEYKVLMPNNVLKARDLLAKKRLDFDAVIASDDAMAVGALKYVHQINKSIPEDVNVVGFNNSELCVCCYPEMSSIDSQEEELSEIAVDSLIKVLAGKSVRQKMEIPCKFFRRNTTQF</sequence>
<dbReference type="CDD" id="cd06267">
    <property type="entry name" value="PBP1_LacI_sugar_binding-like"/>
    <property type="match status" value="1"/>
</dbReference>
<dbReference type="Pfam" id="PF00356">
    <property type="entry name" value="LacI"/>
    <property type="match status" value="1"/>
</dbReference>
<dbReference type="InterPro" id="IPR010982">
    <property type="entry name" value="Lambda_DNA-bd_dom_sf"/>
</dbReference>
<reference evidence="5 6" key="1">
    <citation type="submission" date="2018-08" db="EMBL/GenBank/DDBJ databases">
        <title>A genome reference for cultivated species of the human gut microbiota.</title>
        <authorList>
            <person name="Zou Y."/>
            <person name="Xue W."/>
            <person name="Luo G."/>
        </authorList>
    </citation>
    <scope>NUCLEOTIDE SEQUENCE [LARGE SCALE GENOMIC DNA]</scope>
    <source>
        <strain evidence="5 6">AF15-20</strain>
    </source>
</reference>
<comment type="caution">
    <text evidence="5">The sequence shown here is derived from an EMBL/GenBank/DDBJ whole genome shotgun (WGS) entry which is preliminary data.</text>
</comment>
<keyword evidence="1" id="KW-0805">Transcription regulation</keyword>
<evidence type="ECO:0000256" key="2">
    <source>
        <dbReference type="ARBA" id="ARBA00023125"/>
    </source>
</evidence>
<dbReference type="SUPFAM" id="SSF47413">
    <property type="entry name" value="lambda repressor-like DNA-binding domains"/>
    <property type="match status" value="1"/>
</dbReference>
<dbReference type="Gene3D" id="3.40.50.2300">
    <property type="match status" value="2"/>
</dbReference>
<dbReference type="InterPro" id="IPR000843">
    <property type="entry name" value="HTH_LacI"/>
</dbReference>
<dbReference type="PROSITE" id="PS00356">
    <property type="entry name" value="HTH_LACI_1"/>
    <property type="match status" value="1"/>
</dbReference>
<dbReference type="InterPro" id="IPR001761">
    <property type="entry name" value="Peripla_BP/Lac1_sug-bd_dom"/>
</dbReference>
<dbReference type="SMART" id="SM00354">
    <property type="entry name" value="HTH_LACI"/>
    <property type="match status" value="1"/>
</dbReference>